<proteinExistence type="predicted"/>
<dbReference type="InterPro" id="IPR018968">
    <property type="entry name" value="Phasin"/>
</dbReference>
<dbReference type="Proteomes" id="UP001501352">
    <property type="component" value="Unassembled WGS sequence"/>
</dbReference>
<evidence type="ECO:0000313" key="3">
    <source>
        <dbReference type="Proteomes" id="UP001501352"/>
    </source>
</evidence>
<accession>A0ABP3S378</accession>
<comment type="caution">
    <text evidence="2">The sequence shown here is derived from an EMBL/GenBank/DDBJ whole genome shotgun (WGS) entry which is preliminary data.</text>
</comment>
<dbReference type="EMBL" id="BAAAGA010000004">
    <property type="protein sequence ID" value="GAA0621627.1"/>
    <property type="molecule type" value="Genomic_DNA"/>
</dbReference>
<evidence type="ECO:0000259" key="1">
    <source>
        <dbReference type="Pfam" id="PF09361"/>
    </source>
</evidence>
<dbReference type="Pfam" id="PF09361">
    <property type="entry name" value="Phasin_2"/>
    <property type="match status" value="1"/>
</dbReference>
<feature type="domain" description="Phasin" evidence="1">
    <location>
        <begin position="54"/>
        <end position="152"/>
    </location>
</feature>
<evidence type="ECO:0000313" key="2">
    <source>
        <dbReference type="EMBL" id="GAA0621627.1"/>
    </source>
</evidence>
<sequence length="163" mass="17026">MADSAETVKKTVETAAVNAKASAERATAQAEKIQAAGAKAFREGMDKSVAGFAELNAEGKKNLDAMVASATAAQKGAETLSAASLAYGKKSWEDGVAAAQSLAAARSVQELVELQTSWAKSAAETYLSEVTRMTDVFTASVKDSFKPINERVTASVEKFQAAR</sequence>
<name>A0ABP3S378_9CAUL</name>
<reference evidence="3" key="1">
    <citation type="journal article" date="2019" name="Int. J. Syst. Evol. Microbiol.">
        <title>The Global Catalogue of Microorganisms (GCM) 10K type strain sequencing project: providing services to taxonomists for standard genome sequencing and annotation.</title>
        <authorList>
            <consortium name="The Broad Institute Genomics Platform"/>
            <consortium name="The Broad Institute Genome Sequencing Center for Infectious Disease"/>
            <person name="Wu L."/>
            <person name="Ma J."/>
        </authorList>
    </citation>
    <scope>NUCLEOTIDE SEQUENCE [LARGE SCALE GENOMIC DNA]</scope>
    <source>
        <strain evidence="3">JCM 12928</strain>
    </source>
</reference>
<gene>
    <name evidence="2" type="primary">phaP</name>
    <name evidence="2" type="ORF">GCM10009422_16750</name>
</gene>
<dbReference type="NCBIfam" id="TIGR01841">
    <property type="entry name" value="phasin"/>
    <property type="match status" value="1"/>
</dbReference>
<dbReference type="RefSeq" id="WP_343792660.1">
    <property type="nucleotide sequence ID" value="NZ_BAAAGA010000004.1"/>
</dbReference>
<organism evidence="2 3">
    <name type="scientific">Brevundimonas kwangchunensis</name>
    <dbReference type="NCBI Taxonomy" id="322163"/>
    <lineage>
        <taxon>Bacteria</taxon>
        <taxon>Pseudomonadati</taxon>
        <taxon>Pseudomonadota</taxon>
        <taxon>Alphaproteobacteria</taxon>
        <taxon>Caulobacterales</taxon>
        <taxon>Caulobacteraceae</taxon>
        <taxon>Brevundimonas</taxon>
    </lineage>
</organism>
<protein>
    <submittedName>
        <fullName evidence="2">TIGR01841 family phasin</fullName>
    </submittedName>
</protein>
<keyword evidence="3" id="KW-1185">Reference proteome</keyword>
<dbReference type="InterPro" id="IPR010127">
    <property type="entry name" value="Phasin_subfam-1"/>
</dbReference>